<sequence>RHQLQDLRETSLAWFHHLGTSVVSTPSASRSTGNSVDLVSSSGDVGCVDAISFKTYRKLHWPSFIFRCVASQQGTFVSNKHVVAVARCAFDEYGCLVRSCCSWVRRQPVHPCGCVTKAERAYSACLPLVKVRDLDHVCGPVFGRFAVLFASESLGCAEETTCASFRCMFLLVPQLCFGGTCRRLGSGPVWPTLPFQAGVLYVWLLEGLLWRALTISHVFRLLVHLYCTLPSSVLVIAPCVVPCAQIVSFVHRFTSLLGVGGIELSASGTLLAGLCFLAVLLPLWGGCFALSR</sequence>
<feature type="non-terminal residue" evidence="2">
    <location>
        <position position="292"/>
    </location>
</feature>
<feature type="non-terminal residue" evidence="2">
    <location>
        <position position="1"/>
    </location>
</feature>
<keyword evidence="1" id="KW-0472">Membrane</keyword>
<feature type="transmembrane region" description="Helical" evidence="1">
    <location>
        <begin position="193"/>
        <end position="213"/>
    </location>
</feature>
<name>A0A843UAT8_COLES</name>
<evidence type="ECO:0000313" key="2">
    <source>
        <dbReference type="EMBL" id="MQL82682.1"/>
    </source>
</evidence>
<accession>A0A843UAT8</accession>
<evidence type="ECO:0000256" key="1">
    <source>
        <dbReference type="SAM" id="Phobius"/>
    </source>
</evidence>
<protein>
    <submittedName>
        <fullName evidence="2">Uncharacterized protein</fullName>
    </submittedName>
</protein>
<feature type="transmembrane region" description="Helical" evidence="1">
    <location>
        <begin position="270"/>
        <end position="290"/>
    </location>
</feature>
<feature type="transmembrane region" description="Helical" evidence="1">
    <location>
        <begin position="225"/>
        <end position="250"/>
    </location>
</feature>
<organism evidence="2 3">
    <name type="scientific">Colocasia esculenta</name>
    <name type="common">Wild taro</name>
    <name type="synonym">Arum esculentum</name>
    <dbReference type="NCBI Taxonomy" id="4460"/>
    <lineage>
        <taxon>Eukaryota</taxon>
        <taxon>Viridiplantae</taxon>
        <taxon>Streptophyta</taxon>
        <taxon>Embryophyta</taxon>
        <taxon>Tracheophyta</taxon>
        <taxon>Spermatophyta</taxon>
        <taxon>Magnoliopsida</taxon>
        <taxon>Liliopsida</taxon>
        <taxon>Araceae</taxon>
        <taxon>Aroideae</taxon>
        <taxon>Colocasieae</taxon>
        <taxon>Colocasia</taxon>
    </lineage>
</organism>
<proteinExistence type="predicted"/>
<gene>
    <name evidence="2" type="ORF">Taro_015164</name>
</gene>
<keyword evidence="3" id="KW-1185">Reference proteome</keyword>
<keyword evidence="1" id="KW-1133">Transmembrane helix</keyword>
<dbReference type="AlphaFoldDB" id="A0A843UAT8"/>
<dbReference type="Proteomes" id="UP000652761">
    <property type="component" value="Unassembled WGS sequence"/>
</dbReference>
<dbReference type="EMBL" id="NMUH01000648">
    <property type="protein sequence ID" value="MQL82682.1"/>
    <property type="molecule type" value="Genomic_DNA"/>
</dbReference>
<keyword evidence="1" id="KW-0812">Transmembrane</keyword>
<comment type="caution">
    <text evidence="2">The sequence shown here is derived from an EMBL/GenBank/DDBJ whole genome shotgun (WGS) entry which is preliminary data.</text>
</comment>
<evidence type="ECO:0000313" key="3">
    <source>
        <dbReference type="Proteomes" id="UP000652761"/>
    </source>
</evidence>
<reference evidence="2" key="1">
    <citation type="submission" date="2017-07" db="EMBL/GenBank/DDBJ databases">
        <title>Taro Niue Genome Assembly and Annotation.</title>
        <authorList>
            <person name="Atibalentja N."/>
            <person name="Keating K."/>
            <person name="Fields C.J."/>
        </authorList>
    </citation>
    <scope>NUCLEOTIDE SEQUENCE</scope>
    <source>
        <strain evidence="2">Niue_2</strain>
        <tissue evidence="2">Leaf</tissue>
    </source>
</reference>